<sequence length="70" mass="7645">MATDREIALEQALIAVLGAAQELNLDLVKISQKAKSLIIDNSKYRQAEHPHITNAWHAVEAAIVSVRAKA</sequence>
<keyword evidence="2" id="KW-1185">Reference proteome</keyword>
<dbReference type="RefSeq" id="WP_177061896.1">
    <property type="nucleotide sequence ID" value="NZ_JACARY010000073.1"/>
</dbReference>
<reference evidence="1 2" key="1">
    <citation type="submission" date="2020-04" db="EMBL/GenBank/DDBJ databases">
        <title>Molecular characterization of pseudomonads from Agaricus bisporus reveal novel blotch 2 pathogens in Western Europe.</title>
        <authorList>
            <person name="Taparia T."/>
            <person name="Krijger M."/>
            <person name="Haynes E."/>
            <person name="Elpinstone J.G."/>
            <person name="Noble R."/>
            <person name="Van Der Wolf J."/>
        </authorList>
    </citation>
    <scope>NUCLEOTIDE SEQUENCE [LARGE SCALE GENOMIC DNA]</scope>
    <source>
        <strain evidence="1 2">P7774</strain>
    </source>
</reference>
<gene>
    <name evidence="1" type="ORF">HX871_28630</name>
</gene>
<name>A0ABX2R2W0_9PSED</name>
<dbReference type="Proteomes" id="UP000572863">
    <property type="component" value="Unassembled WGS sequence"/>
</dbReference>
<proteinExistence type="predicted"/>
<comment type="caution">
    <text evidence="1">The sequence shown here is derived from an EMBL/GenBank/DDBJ whole genome shotgun (WGS) entry which is preliminary data.</text>
</comment>
<protein>
    <submittedName>
        <fullName evidence="1">Uncharacterized protein</fullName>
    </submittedName>
</protein>
<evidence type="ECO:0000313" key="2">
    <source>
        <dbReference type="Proteomes" id="UP000572863"/>
    </source>
</evidence>
<accession>A0ABX2R2W0</accession>
<evidence type="ECO:0000313" key="1">
    <source>
        <dbReference type="EMBL" id="NWD98397.1"/>
    </source>
</evidence>
<organism evidence="1 2">
    <name type="scientific">Pseudomonas reactans</name>
    <dbReference type="NCBI Taxonomy" id="117680"/>
    <lineage>
        <taxon>Bacteria</taxon>
        <taxon>Pseudomonadati</taxon>
        <taxon>Pseudomonadota</taxon>
        <taxon>Gammaproteobacteria</taxon>
        <taxon>Pseudomonadales</taxon>
        <taxon>Pseudomonadaceae</taxon>
        <taxon>Pseudomonas</taxon>
    </lineage>
</organism>
<dbReference type="EMBL" id="JACARY010000073">
    <property type="protein sequence ID" value="NWD98397.1"/>
    <property type="molecule type" value="Genomic_DNA"/>
</dbReference>